<evidence type="ECO:0000313" key="12">
    <source>
        <dbReference type="Proteomes" id="UP000239210"/>
    </source>
</evidence>
<dbReference type="OrthoDB" id="39350at2"/>
<dbReference type="InterPro" id="IPR027417">
    <property type="entry name" value="P-loop_NTPase"/>
</dbReference>
<accession>A0A2T0U1Z1</accession>
<evidence type="ECO:0000256" key="9">
    <source>
        <dbReference type="SAM" id="MobiDB-lite"/>
    </source>
</evidence>
<dbReference type="GO" id="GO:0005524">
    <property type="term" value="F:ATP binding"/>
    <property type="evidence" value="ECO:0007669"/>
    <property type="project" value="UniProtKB-KW"/>
</dbReference>
<keyword evidence="3" id="KW-1003">Cell membrane</keyword>
<evidence type="ECO:0000313" key="11">
    <source>
        <dbReference type="EMBL" id="PRY51946.1"/>
    </source>
</evidence>
<organism evidence="11 12">
    <name type="scientific">Geodermatophilus tzadiensis</name>
    <dbReference type="NCBI Taxonomy" id="1137988"/>
    <lineage>
        <taxon>Bacteria</taxon>
        <taxon>Bacillati</taxon>
        <taxon>Actinomycetota</taxon>
        <taxon>Actinomycetes</taxon>
        <taxon>Geodermatophilales</taxon>
        <taxon>Geodermatophilaceae</taxon>
        <taxon>Geodermatophilus</taxon>
    </lineage>
</organism>
<dbReference type="AlphaFoldDB" id="A0A2T0U1Z1"/>
<keyword evidence="2" id="KW-0813">Transport</keyword>
<dbReference type="SUPFAM" id="SSF52540">
    <property type="entry name" value="P-loop containing nucleoside triphosphate hydrolases"/>
    <property type="match status" value="2"/>
</dbReference>
<evidence type="ECO:0000256" key="1">
    <source>
        <dbReference type="ARBA" id="ARBA00004202"/>
    </source>
</evidence>
<feature type="domain" description="ABC transporter" evidence="10">
    <location>
        <begin position="285"/>
        <end position="529"/>
    </location>
</feature>
<dbReference type="CDD" id="cd03216">
    <property type="entry name" value="ABC_Carb_Monos_I"/>
    <property type="match status" value="1"/>
</dbReference>
<sequence>MATAGTPAGTPAGLSTGGTGAGSGDGGPAPLAVELRGITKRFPGVVANRDIELRVRRGEVHAIVGENGAGKSTLMKTLYGEHRPDEGQILLDGREVSFRSPADAIAAGIGMVHQHFMLADNFTVLENVVLGSEPTRGGRLDRATARRRITEISERYGLDLRPDDLVEDLGVGDRQRVEIAKVLYRDARTLILDEPTAVLVPQEVDELFGNLAELKREGLTVIFISHKLDEVRKVADAITVIRRGTTVGTADPGTTTARQLAEMMVGTELPSPEIRTSTVRETPVLQLREVTVAAPTGRPPVDAVSLTVREGEVVGIAGVEGNGQAELVDAVMGLRPLAAGTVLLGDDDITAWSTRARREAGLGFIPEDRHRQGMLLDAPLWENRILGHQTRPPAVRGPFIDRRAARADTERIMHDYDVRAPGPDTLAVALSGGNQQKLIVGREMSARPRLLLAAHPTRGVDVGAQGAIWRLLEEARAEGMGILLISADLDELIGLSDTLHVMLRGRLVATLDPSAVTPEELGGHMTGAQTAAGAA</sequence>
<evidence type="ECO:0000256" key="3">
    <source>
        <dbReference type="ARBA" id="ARBA00022475"/>
    </source>
</evidence>
<name>A0A2T0U1Z1_9ACTN</name>
<dbReference type="InterPro" id="IPR003593">
    <property type="entry name" value="AAA+_ATPase"/>
</dbReference>
<dbReference type="Proteomes" id="UP000239210">
    <property type="component" value="Unassembled WGS sequence"/>
</dbReference>
<evidence type="ECO:0000256" key="2">
    <source>
        <dbReference type="ARBA" id="ARBA00022448"/>
    </source>
</evidence>
<evidence type="ECO:0000259" key="10">
    <source>
        <dbReference type="PROSITE" id="PS50893"/>
    </source>
</evidence>
<feature type="compositionally biased region" description="Gly residues" evidence="9">
    <location>
        <begin position="15"/>
        <end position="27"/>
    </location>
</feature>
<gene>
    <name evidence="11" type="ORF">LY71_101318</name>
</gene>
<dbReference type="PANTHER" id="PTHR43790">
    <property type="entry name" value="CARBOHYDRATE TRANSPORT ATP-BINDING PROTEIN MG119-RELATED"/>
    <property type="match status" value="1"/>
</dbReference>
<dbReference type="PROSITE" id="PS00211">
    <property type="entry name" value="ABC_TRANSPORTER_1"/>
    <property type="match status" value="1"/>
</dbReference>
<feature type="compositionally biased region" description="Low complexity" evidence="9">
    <location>
        <begin position="1"/>
        <end position="14"/>
    </location>
</feature>
<keyword evidence="6 11" id="KW-0067">ATP-binding</keyword>
<dbReference type="InterPro" id="IPR017871">
    <property type="entry name" value="ABC_transporter-like_CS"/>
</dbReference>
<dbReference type="CDD" id="cd03215">
    <property type="entry name" value="ABC_Carb_Monos_II"/>
    <property type="match status" value="1"/>
</dbReference>
<dbReference type="GO" id="GO:0016887">
    <property type="term" value="F:ATP hydrolysis activity"/>
    <property type="evidence" value="ECO:0007669"/>
    <property type="project" value="InterPro"/>
</dbReference>
<comment type="subcellular location">
    <subcellularLocation>
        <location evidence="1">Cell membrane</location>
        <topology evidence="1">Peripheral membrane protein</topology>
    </subcellularLocation>
</comment>
<comment type="caution">
    <text evidence="11">The sequence shown here is derived from an EMBL/GenBank/DDBJ whole genome shotgun (WGS) entry which is preliminary data.</text>
</comment>
<dbReference type="InterPro" id="IPR050107">
    <property type="entry name" value="ABC_carbohydrate_import_ATPase"/>
</dbReference>
<dbReference type="FunFam" id="3.40.50.300:FF:000127">
    <property type="entry name" value="Ribose import ATP-binding protein RbsA"/>
    <property type="match status" value="1"/>
</dbReference>
<reference evidence="11 12" key="1">
    <citation type="submission" date="2018-03" db="EMBL/GenBank/DDBJ databases">
        <title>Genomic Encyclopedia of Archaeal and Bacterial Type Strains, Phase II (KMG-II): from individual species to whole genera.</title>
        <authorList>
            <person name="Goeker M."/>
        </authorList>
    </citation>
    <scope>NUCLEOTIDE SEQUENCE [LARGE SCALE GENOMIC DNA]</scope>
    <source>
        <strain evidence="11 12">DSM 45416</strain>
    </source>
</reference>
<dbReference type="GO" id="GO:0005886">
    <property type="term" value="C:plasma membrane"/>
    <property type="evidence" value="ECO:0007669"/>
    <property type="project" value="UniProtKB-SubCell"/>
</dbReference>
<evidence type="ECO:0000256" key="7">
    <source>
        <dbReference type="ARBA" id="ARBA00022967"/>
    </source>
</evidence>
<keyword evidence="8" id="KW-0472">Membrane</keyword>
<evidence type="ECO:0000256" key="6">
    <source>
        <dbReference type="ARBA" id="ARBA00022840"/>
    </source>
</evidence>
<keyword evidence="4" id="KW-0677">Repeat</keyword>
<feature type="region of interest" description="Disordered" evidence="9">
    <location>
        <begin position="1"/>
        <end position="28"/>
    </location>
</feature>
<dbReference type="InterPro" id="IPR003439">
    <property type="entry name" value="ABC_transporter-like_ATP-bd"/>
</dbReference>
<feature type="region of interest" description="Disordered" evidence="9">
    <location>
        <begin position="516"/>
        <end position="535"/>
    </location>
</feature>
<proteinExistence type="predicted"/>
<keyword evidence="7" id="KW-1278">Translocase</keyword>
<dbReference type="EMBL" id="PVTG01000001">
    <property type="protein sequence ID" value="PRY51946.1"/>
    <property type="molecule type" value="Genomic_DNA"/>
</dbReference>
<keyword evidence="12" id="KW-1185">Reference proteome</keyword>
<keyword evidence="11" id="KW-0762">Sugar transport</keyword>
<keyword evidence="5" id="KW-0547">Nucleotide-binding</keyword>
<evidence type="ECO:0000256" key="8">
    <source>
        <dbReference type="ARBA" id="ARBA00023136"/>
    </source>
</evidence>
<feature type="domain" description="ABC transporter" evidence="10">
    <location>
        <begin position="33"/>
        <end position="268"/>
    </location>
</feature>
<dbReference type="PROSITE" id="PS50893">
    <property type="entry name" value="ABC_TRANSPORTER_2"/>
    <property type="match status" value="2"/>
</dbReference>
<protein>
    <submittedName>
        <fullName evidence="11">Simple sugar transport system ATP-binding protein</fullName>
    </submittedName>
</protein>
<dbReference type="PANTHER" id="PTHR43790:SF9">
    <property type="entry name" value="GALACTOFURANOSE TRANSPORTER ATP-BINDING PROTEIN YTFR"/>
    <property type="match status" value="1"/>
</dbReference>
<evidence type="ECO:0000256" key="4">
    <source>
        <dbReference type="ARBA" id="ARBA00022737"/>
    </source>
</evidence>
<evidence type="ECO:0000256" key="5">
    <source>
        <dbReference type="ARBA" id="ARBA00022741"/>
    </source>
</evidence>
<dbReference type="SMART" id="SM00382">
    <property type="entry name" value="AAA"/>
    <property type="match status" value="1"/>
</dbReference>
<dbReference type="Pfam" id="PF00005">
    <property type="entry name" value="ABC_tran"/>
    <property type="match status" value="2"/>
</dbReference>
<dbReference type="Gene3D" id="3.40.50.300">
    <property type="entry name" value="P-loop containing nucleotide triphosphate hydrolases"/>
    <property type="match status" value="2"/>
</dbReference>
<dbReference type="RefSeq" id="WP_106275216.1">
    <property type="nucleotide sequence ID" value="NZ_PVTG01000001.1"/>
</dbReference>